<evidence type="ECO:0000313" key="2">
    <source>
        <dbReference type="Proteomes" id="UP001604277"/>
    </source>
</evidence>
<organism evidence="1 2">
    <name type="scientific">Forsythia ovata</name>
    <dbReference type="NCBI Taxonomy" id="205694"/>
    <lineage>
        <taxon>Eukaryota</taxon>
        <taxon>Viridiplantae</taxon>
        <taxon>Streptophyta</taxon>
        <taxon>Embryophyta</taxon>
        <taxon>Tracheophyta</taxon>
        <taxon>Spermatophyta</taxon>
        <taxon>Magnoliopsida</taxon>
        <taxon>eudicotyledons</taxon>
        <taxon>Gunneridae</taxon>
        <taxon>Pentapetalae</taxon>
        <taxon>asterids</taxon>
        <taxon>lamiids</taxon>
        <taxon>Lamiales</taxon>
        <taxon>Oleaceae</taxon>
        <taxon>Forsythieae</taxon>
        <taxon>Forsythia</taxon>
    </lineage>
</organism>
<reference evidence="2" key="1">
    <citation type="submission" date="2024-07" db="EMBL/GenBank/DDBJ databases">
        <title>Two chromosome-level genome assemblies of Korean endemic species Abeliophyllum distichum and Forsythia ovata (Oleaceae).</title>
        <authorList>
            <person name="Jang H."/>
        </authorList>
    </citation>
    <scope>NUCLEOTIDE SEQUENCE [LARGE SCALE GENOMIC DNA]</scope>
</reference>
<dbReference type="EMBL" id="JBFOLJ010000003">
    <property type="protein sequence ID" value="KAL2548897.1"/>
    <property type="molecule type" value="Genomic_DNA"/>
</dbReference>
<keyword evidence="2" id="KW-1185">Reference proteome</keyword>
<sequence>MIDGPQGNILENKVRGLKGENPKKINGLDFDQFKVTVLRKLLHHAFACGSLKLSALPLATISSQRSSLAITPSPTAVRSQSRSQIIEKRTGCGPAISVWKTSIRLHVKTTLQIV</sequence>
<name>A0ABD1WH57_9LAMI</name>
<comment type="caution">
    <text evidence="1">The sequence shown here is derived from an EMBL/GenBank/DDBJ whole genome shotgun (WGS) entry which is preliminary data.</text>
</comment>
<dbReference type="AlphaFoldDB" id="A0ABD1WH57"/>
<dbReference type="Proteomes" id="UP001604277">
    <property type="component" value="Unassembled WGS sequence"/>
</dbReference>
<accession>A0ABD1WH57</accession>
<evidence type="ECO:0000313" key="1">
    <source>
        <dbReference type="EMBL" id="KAL2548897.1"/>
    </source>
</evidence>
<proteinExistence type="predicted"/>
<gene>
    <name evidence="1" type="ORF">Fot_10427</name>
</gene>
<protein>
    <submittedName>
        <fullName evidence="1">Uncharacterized protein</fullName>
    </submittedName>
</protein>